<name>A0A0N5AE98_9BILA</name>
<accession>A0A0N5AE98</accession>
<keyword evidence="1" id="KW-0472">Membrane</keyword>
<dbReference type="AlphaFoldDB" id="A0A0N5AE98"/>
<reference evidence="3" key="1">
    <citation type="submission" date="2017-02" db="UniProtKB">
        <authorList>
            <consortium name="WormBaseParasite"/>
        </authorList>
    </citation>
    <scope>IDENTIFICATION</scope>
</reference>
<keyword evidence="1" id="KW-1133">Transmembrane helix</keyword>
<dbReference type="Proteomes" id="UP000046393">
    <property type="component" value="Unplaced"/>
</dbReference>
<protein>
    <submittedName>
        <fullName evidence="3">Uncharacterized protein</fullName>
    </submittedName>
</protein>
<evidence type="ECO:0000256" key="1">
    <source>
        <dbReference type="SAM" id="Phobius"/>
    </source>
</evidence>
<dbReference type="WBParaSite" id="SMUV_0000254701-mRNA-1">
    <property type="protein sequence ID" value="SMUV_0000254701-mRNA-1"/>
    <property type="gene ID" value="SMUV_0000254701"/>
</dbReference>
<evidence type="ECO:0000313" key="3">
    <source>
        <dbReference type="WBParaSite" id="SMUV_0000254701-mRNA-1"/>
    </source>
</evidence>
<organism evidence="2 3">
    <name type="scientific">Syphacia muris</name>
    <dbReference type="NCBI Taxonomy" id="451379"/>
    <lineage>
        <taxon>Eukaryota</taxon>
        <taxon>Metazoa</taxon>
        <taxon>Ecdysozoa</taxon>
        <taxon>Nematoda</taxon>
        <taxon>Chromadorea</taxon>
        <taxon>Rhabditida</taxon>
        <taxon>Spirurina</taxon>
        <taxon>Oxyuridomorpha</taxon>
        <taxon>Oxyuroidea</taxon>
        <taxon>Oxyuridae</taxon>
        <taxon>Syphacia</taxon>
    </lineage>
</organism>
<proteinExistence type="predicted"/>
<sequence length="95" mass="10664">MIFSGCRCRNVCLDNHPASVLRESIKNSKSFIQNFLAPVMTCSMPLIIVVIETTIIFSLVAISSVGIEIYGQWPCNIRKCQVRSGDRKKIRGRTC</sequence>
<keyword evidence="2" id="KW-1185">Reference proteome</keyword>
<evidence type="ECO:0000313" key="2">
    <source>
        <dbReference type="Proteomes" id="UP000046393"/>
    </source>
</evidence>
<keyword evidence="1" id="KW-0812">Transmembrane</keyword>
<feature type="transmembrane region" description="Helical" evidence="1">
    <location>
        <begin position="46"/>
        <end position="70"/>
    </location>
</feature>